<dbReference type="EMBL" id="JAACFV010000054">
    <property type="protein sequence ID" value="KAF7508440.1"/>
    <property type="molecule type" value="Genomic_DNA"/>
</dbReference>
<dbReference type="Proteomes" id="UP000606974">
    <property type="component" value="Unassembled WGS sequence"/>
</dbReference>
<accession>A0A8H7AFZ6</accession>
<comment type="caution">
    <text evidence="2">The sequence shown here is derived from an EMBL/GenBank/DDBJ whole genome shotgun (WGS) entry which is preliminary data.</text>
</comment>
<dbReference type="OrthoDB" id="10291854at2759"/>
<dbReference type="AlphaFoldDB" id="A0A8H7AFZ6"/>
<evidence type="ECO:0000313" key="3">
    <source>
        <dbReference type="Proteomes" id="UP000606974"/>
    </source>
</evidence>
<proteinExistence type="predicted"/>
<evidence type="ECO:0000256" key="1">
    <source>
        <dbReference type="SAM" id="MobiDB-lite"/>
    </source>
</evidence>
<gene>
    <name evidence="2" type="ORF">GJ744_009293</name>
</gene>
<protein>
    <submittedName>
        <fullName evidence="2">Uncharacterized protein</fullName>
    </submittedName>
</protein>
<keyword evidence="3" id="KW-1185">Reference proteome</keyword>
<evidence type="ECO:0000313" key="2">
    <source>
        <dbReference type="EMBL" id="KAF7508440.1"/>
    </source>
</evidence>
<organism evidence="2 3">
    <name type="scientific">Endocarpon pusillum</name>
    <dbReference type="NCBI Taxonomy" id="364733"/>
    <lineage>
        <taxon>Eukaryota</taxon>
        <taxon>Fungi</taxon>
        <taxon>Dikarya</taxon>
        <taxon>Ascomycota</taxon>
        <taxon>Pezizomycotina</taxon>
        <taxon>Eurotiomycetes</taxon>
        <taxon>Chaetothyriomycetidae</taxon>
        <taxon>Verrucariales</taxon>
        <taxon>Verrucariaceae</taxon>
        <taxon>Endocarpon</taxon>
    </lineage>
</organism>
<feature type="region of interest" description="Disordered" evidence="1">
    <location>
        <begin position="611"/>
        <end position="632"/>
    </location>
</feature>
<name>A0A8H7AFZ6_9EURO</name>
<reference evidence="2" key="1">
    <citation type="submission" date="2020-02" db="EMBL/GenBank/DDBJ databases">
        <authorList>
            <person name="Palmer J.M."/>
        </authorList>
    </citation>
    <scope>NUCLEOTIDE SEQUENCE</scope>
    <source>
        <strain evidence="2">EPUS1.4</strain>
        <tissue evidence="2">Thallus</tissue>
    </source>
</reference>
<sequence>MATPSSPQFDWRNISVLGPYGLLIRYIPRQPANQMPFDTGDINNGINNVGMNYTLFVNAGRTGSPGLEVTVTIVADNNQPQISVTIILQPGVHAGREGSEEYYNLHLGETQFLGLSGGGGHMYDHDPAAVHLGAPSAQKKETVRIKLVSHGHVCHDPEGLAAIRARLPPGSNDARILDAMTSARGTAATGFHAWFYCRIPTAQLQIFTERVLFWFRWMCGQRSPPLFQHHSDTLDLNMDPLPGFRNSMYCDMVTHQGTQVLGDPVLQISDTIGSRNRRIRAVANIVALIRENQGHEAFCTDVGKSTQGMKLLRSTTPFLRKASRLLTANPARDIPTDPYGYIGYIYIGATSRSFPITTPRPGSLFHITWHNNLGGNTQGTPEFAYGMVLAPDSARSSTGASFAVALRIPNPAVRQSAQANFEMAIVFPVKLRFIENRQAPLVLLSGMVRFSGFSTNPTIQSLQGNVFRPVAPSPFRDDLRLGPNPPLNNPAEMTRLGALFQGFAQAVRHLPLMVNIRQVEGNLLFNVPGRITGKTQLIRATTSANSFRAVYGLILVLVGMGHRTILVVDEPEDRSRVCWDLFNLFQRTGTTDDHYGRTWREKRLMSYSTTDVEYKSPASEHNAPAKSDLSNSENPLRPAFDLYFKMMLDDLPSHAYMYDQGALHNAGAAAAPQYHTPQAMSWADNAQAYFNLHPGDRAQHFADRARVLNGNVAAAAEATVMLERLRLIRREIISRADVLVCDSDTAMGFDVQDSFLEPLIFLGNTHRMEFARGASVLFQHSKYVALCLGIWMTRGMGE</sequence>